<dbReference type="Proteomes" id="UP001160142">
    <property type="component" value="Unassembled WGS sequence"/>
</dbReference>
<feature type="transmembrane region" description="Helical" evidence="1">
    <location>
        <begin position="125"/>
        <end position="149"/>
    </location>
</feature>
<organism evidence="2 3">
    <name type="scientific">Antiquaquibacter oligotrophicus</name>
    <dbReference type="NCBI Taxonomy" id="2880260"/>
    <lineage>
        <taxon>Bacteria</taxon>
        <taxon>Bacillati</taxon>
        <taxon>Actinomycetota</taxon>
        <taxon>Actinomycetes</taxon>
        <taxon>Micrococcales</taxon>
        <taxon>Microbacteriaceae</taxon>
        <taxon>Antiquaquibacter</taxon>
    </lineage>
</organism>
<feature type="transmembrane region" description="Helical" evidence="1">
    <location>
        <begin position="375"/>
        <end position="400"/>
    </location>
</feature>
<feature type="transmembrane region" description="Helical" evidence="1">
    <location>
        <begin position="406"/>
        <end position="428"/>
    </location>
</feature>
<keyword evidence="1" id="KW-0472">Membrane</keyword>
<feature type="transmembrane region" description="Helical" evidence="1">
    <location>
        <begin position="20"/>
        <end position="39"/>
    </location>
</feature>
<feature type="transmembrane region" description="Helical" evidence="1">
    <location>
        <begin position="327"/>
        <end position="347"/>
    </location>
</feature>
<keyword evidence="1" id="KW-0812">Transmembrane</keyword>
<evidence type="ECO:0000313" key="3">
    <source>
        <dbReference type="Proteomes" id="UP001160142"/>
    </source>
</evidence>
<comment type="caution">
    <text evidence="2">The sequence shown here is derived from an EMBL/GenBank/DDBJ whole genome shotgun (WGS) entry which is preliminary data.</text>
</comment>
<feature type="transmembrane region" description="Helical" evidence="1">
    <location>
        <begin position="230"/>
        <end position="253"/>
    </location>
</feature>
<accession>A0ABT6KPD5</accession>
<proteinExistence type="predicted"/>
<protein>
    <submittedName>
        <fullName evidence="2">ABC-2 type transport system permease protein</fullName>
    </submittedName>
</protein>
<feature type="transmembrane region" description="Helical" evidence="1">
    <location>
        <begin position="449"/>
        <end position="472"/>
    </location>
</feature>
<keyword evidence="3" id="KW-1185">Reference proteome</keyword>
<sequence>MDRGLISLKFAMLRNSSRGLRLAGWFIGAALVVATWRGPSLAVNDDVRHDVITLLFASWLIGGMLGPVLMSGAGILRPDYFALLPVRRSALGRGLLVSVFVGVASGYLLLAMLSNSWHAVILDPATLAIAVPGAVLAWIFVITLSRLVYGLLGAAMRSRLGIEIAGVQWGIVLAAMFAGWMMVVVAFQSIPQLLERGLPDGPVTVVLDALPTSWPVLAVESAAAGNWGTAVGLLAALAALDVLCILATIALLVPRSQRVSPRRGRPRSVALVAGGGLLPATPTGAVIMKELRQWRRDPWRALESSTAIWTGVTIGVFALLGPGTAPVGAFAGVIVAAMLALAACNLYGQDGTAVWQNVVGESPSSVRADVRGRQWALALVFLPRALVVSAIFVVIAQAWWAIPLVLAALPALVGAASGAAVLTSAIGVSPGVDPRRRVGPNDANGNLSLQVWIALLVTTIGVLPAAGAIVWAGVSGSIAVAIAAAAIGIASGFGSAWLFGRIAIGYLDTRFVDVFSRIRYGRVFRDRSSGLLDALEARTLADEEKAAEYKRKEREKRTANARA</sequence>
<feature type="transmembrane region" description="Helical" evidence="1">
    <location>
        <begin position="169"/>
        <end position="190"/>
    </location>
</feature>
<evidence type="ECO:0000313" key="2">
    <source>
        <dbReference type="EMBL" id="MDH6181850.1"/>
    </source>
</evidence>
<dbReference type="EMBL" id="JARXVQ010000001">
    <property type="protein sequence ID" value="MDH6181850.1"/>
    <property type="molecule type" value="Genomic_DNA"/>
</dbReference>
<feature type="transmembrane region" description="Helical" evidence="1">
    <location>
        <begin position="51"/>
        <end position="73"/>
    </location>
</feature>
<feature type="transmembrane region" description="Helical" evidence="1">
    <location>
        <begin position="94"/>
        <end position="113"/>
    </location>
</feature>
<keyword evidence="1" id="KW-1133">Transmembrane helix</keyword>
<name>A0ABT6KPD5_9MICO</name>
<feature type="transmembrane region" description="Helical" evidence="1">
    <location>
        <begin position="478"/>
        <end position="500"/>
    </location>
</feature>
<feature type="transmembrane region" description="Helical" evidence="1">
    <location>
        <begin position="301"/>
        <end position="321"/>
    </location>
</feature>
<evidence type="ECO:0000256" key="1">
    <source>
        <dbReference type="SAM" id="Phobius"/>
    </source>
</evidence>
<reference evidence="2 3" key="1">
    <citation type="submission" date="2023-04" db="EMBL/GenBank/DDBJ databases">
        <title>Genome Encyclopedia of Bacteria and Archaea VI: Functional Genomics of Type Strains.</title>
        <authorList>
            <person name="Whitman W."/>
        </authorList>
    </citation>
    <scope>NUCLEOTIDE SEQUENCE [LARGE SCALE GENOMIC DNA]</scope>
    <source>
        <strain evidence="2 3">SG_E_30_P1</strain>
    </source>
</reference>
<dbReference type="RefSeq" id="WP_322134150.1">
    <property type="nucleotide sequence ID" value="NZ_CP085036.1"/>
</dbReference>
<gene>
    <name evidence="2" type="ORF">M2152_002032</name>
</gene>